<gene>
    <name evidence="3" type="ORF">TGRH88_032720</name>
</gene>
<dbReference type="Gene3D" id="3.40.640.10">
    <property type="entry name" value="Type I PLP-dependent aspartate aminotransferase-like (Major domain)"/>
    <property type="match status" value="1"/>
</dbReference>
<name>A0A7J6K657_TOXGO</name>
<organism evidence="3 4">
    <name type="scientific">Toxoplasma gondii</name>
    <dbReference type="NCBI Taxonomy" id="5811"/>
    <lineage>
        <taxon>Eukaryota</taxon>
        <taxon>Sar</taxon>
        <taxon>Alveolata</taxon>
        <taxon>Apicomplexa</taxon>
        <taxon>Conoidasida</taxon>
        <taxon>Coccidia</taxon>
        <taxon>Eucoccidiorida</taxon>
        <taxon>Eimeriorina</taxon>
        <taxon>Sarcocystidae</taxon>
        <taxon>Toxoplasma</taxon>
    </lineage>
</organism>
<dbReference type="SUPFAM" id="SSF53383">
    <property type="entry name" value="PLP-dependent transferases"/>
    <property type="match status" value="1"/>
</dbReference>
<feature type="domain" description="Orn/Lys/Arg decarboxylases family 1 pyridoxal-P attachment site" evidence="2">
    <location>
        <begin position="491"/>
        <end position="717"/>
    </location>
</feature>
<accession>A0A7J6K657</accession>
<feature type="compositionally biased region" description="Basic and acidic residues" evidence="1">
    <location>
        <begin position="112"/>
        <end position="126"/>
    </location>
</feature>
<protein>
    <submittedName>
        <fullName evidence="3">Arginine decarboxylase</fullName>
    </submittedName>
</protein>
<dbReference type="Gene3D" id="3.90.100.10">
    <property type="entry name" value="Orn/Lys/Arg decarboxylase, C-terminal domain"/>
    <property type="match status" value="1"/>
</dbReference>
<feature type="region of interest" description="Disordered" evidence="1">
    <location>
        <begin position="1162"/>
        <end position="1256"/>
    </location>
</feature>
<reference evidence="3 4" key="1">
    <citation type="submission" date="2020-03" db="EMBL/GenBank/DDBJ databases">
        <title>Genome sequence of Toxoplasma gondii RH-88 strain.</title>
        <authorList>
            <person name="Lorenzi H.A."/>
            <person name="Venepally P."/>
            <person name="Rozenberg A."/>
            <person name="Sibley D."/>
        </authorList>
    </citation>
    <scope>NUCLEOTIDE SEQUENCE [LARGE SCALE GENOMIC DNA]</scope>
    <source>
        <strain evidence="3 4">RH-88</strain>
    </source>
</reference>
<dbReference type="Pfam" id="PF01276">
    <property type="entry name" value="OKR_DC_1"/>
    <property type="match status" value="2"/>
</dbReference>
<feature type="compositionally biased region" description="Basic and acidic residues" evidence="1">
    <location>
        <begin position="1244"/>
        <end position="1256"/>
    </location>
</feature>
<dbReference type="InterPro" id="IPR015421">
    <property type="entry name" value="PyrdxlP-dep_Trfase_major"/>
</dbReference>
<dbReference type="InterPro" id="IPR015424">
    <property type="entry name" value="PyrdxlP-dep_Trfase"/>
</dbReference>
<dbReference type="AlphaFoldDB" id="A0A7J6K657"/>
<dbReference type="GO" id="GO:0005829">
    <property type="term" value="C:cytosol"/>
    <property type="evidence" value="ECO:0007669"/>
    <property type="project" value="TreeGrafter"/>
</dbReference>
<proteinExistence type="predicted"/>
<dbReference type="InterPro" id="IPR000310">
    <property type="entry name" value="Orn/Lys/Arg_deCO2ase_major_dom"/>
</dbReference>
<feature type="compositionally biased region" description="Polar residues" evidence="1">
    <location>
        <begin position="1225"/>
        <end position="1235"/>
    </location>
</feature>
<feature type="domain" description="Orn/Lys/Arg decarboxylases family 1 pyridoxal-P attachment site" evidence="2">
    <location>
        <begin position="765"/>
        <end position="957"/>
    </location>
</feature>
<dbReference type="InterPro" id="IPR011193">
    <property type="entry name" value="Orn/lys/arg_de-COase"/>
</dbReference>
<dbReference type="GO" id="GO:0030170">
    <property type="term" value="F:pyridoxal phosphate binding"/>
    <property type="evidence" value="ECO:0007669"/>
    <property type="project" value="TreeGrafter"/>
</dbReference>
<dbReference type="VEuPathDB" id="ToxoDB:TGME49_280700"/>
<sequence length="1256" mass="138725">MKESETGSFLVADARLDHAKAVEHILGGRPQLTGFSPSAAGHPSRRAWSAAAKASCKKVLLLLQVLILEACWRGGGLSERSLSGDSEAPQDFDLEAALRGHSRNPARVFPGEGDRRDGGDGGEKRERSRGRGSLGTPRLSPSSFDAREDFSGLSGRWGQREDGFGSTGASGRPPWVGRKSREGGRLAEMTAALSVATEEEFSGDREQTHGWLTKAETVTQGDEDLVSSETTYIAMLREELWQALSAHVAMWRRDKIEAGLNCLEQIEWFWGVEGMHKVQEVRALVKDNKMDSAGAVISSVTASMSSVTGSMQGRQHCFYVLVAVPPYTFRNSDHRVNLAAELRRIASKEQSQDSSLVYRIVEVDSMRRALLAAIVNPDILAVVVQDNVPVDHSHTSSHALVGFEAFVRGVEMFVDAPVAQMRAGAPVLSTFVRSVSRCRGNVDIFCVCTAMGLASLEPVTHLVKRAFFPNDDHSDLHEAILAGVRSKMRCPFFEALRRYAERPIGVFHALAISRGNSVRRSKWIQGLIDFYGVNLFKAESSATCGGLDSLLDPHGSLLDAQNLAARAYDASYAFFVTNGTSTSNKIVLQAVLRPEDVVLVDRDCHKSHHYGFVLAGSSPCYLDAYPLHRFSMYGGVPLDSIKRTLLAYRAVGRLEEVKLLVLTNCTFDGIVYNVRRVIEECLAIAPHLVFLFDEAWFSYAMFHPILKTRTAMHAANEIRRDLMEGRYHQLFEDLVETLGTDDLRAVDAETLAKTRLVPDPRRMRVRVYATHSIHKSLTALRQGSMILVNDDLFESHVHTAFKEAYYTHMSTSPNYQILATLDVGRSQMELEGYGLVERQIEAAFFIRRLLTRDLLVRKYFTVLSPRDMIPSAMRKHSREFLGEEALQCELTLQTLEQVWLSDDEFVLDPTRITLFTGLSGLDGETFKVKWLMDKYGVQINKTSRNSVLFMTNIGTTRSSCVFLKACIRSCAQELEMHRLLSSTRELEEVNDAVHGLVEECPDLPHFSAFHPVFAKPARVCEAARENAAAEEPTGAAANAKGGDKKGDGKREASVDGEDALASLVKDGDLRAAFYLAYDENNVRYLSLRSAKEAILKGKQLVATTFVIPYPPGFPVAVPGQVLTVALVDFLLKLDVKEIHGFDDKLGFRLFKPGVLTEKLRERQSAGALRGTSVEQRLPPETETVHVAVRPPTAGTPQLSEEKKDASSNGVVAASADDPDSKISEKSGNSTNATRNSDAASSLSSRRDDQEKRESET</sequence>
<dbReference type="GO" id="GO:0006527">
    <property type="term" value="P:L-arginine catabolic process"/>
    <property type="evidence" value="ECO:0007669"/>
    <property type="project" value="TreeGrafter"/>
</dbReference>
<dbReference type="Proteomes" id="UP000557509">
    <property type="component" value="Unassembled WGS sequence"/>
</dbReference>
<evidence type="ECO:0000259" key="2">
    <source>
        <dbReference type="Pfam" id="PF01276"/>
    </source>
</evidence>
<dbReference type="InterPro" id="IPR036633">
    <property type="entry name" value="Prn/Lys/Arg_de-COase_C_sf"/>
</dbReference>
<evidence type="ECO:0000313" key="3">
    <source>
        <dbReference type="EMBL" id="KAF4642547.1"/>
    </source>
</evidence>
<dbReference type="PANTHER" id="PTHR45229">
    <property type="entry name" value="CONSTITUTIVE ORNITHINE DECARBOXYLASE"/>
    <property type="match status" value="1"/>
</dbReference>
<dbReference type="SUPFAM" id="SSF55904">
    <property type="entry name" value="Ornithine decarboxylase C-terminal domain"/>
    <property type="match status" value="1"/>
</dbReference>
<keyword evidence="4" id="KW-1185">Reference proteome</keyword>
<dbReference type="EMBL" id="JAAUHK010000193">
    <property type="protein sequence ID" value="KAF4642547.1"/>
    <property type="molecule type" value="Genomic_DNA"/>
</dbReference>
<feature type="region of interest" description="Disordered" evidence="1">
    <location>
        <begin position="97"/>
        <end position="182"/>
    </location>
</feature>
<feature type="compositionally biased region" description="Basic and acidic residues" evidence="1">
    <location>
        <begin position="1041"/>
        <end position="1052"/>
    </location>
</feature>
<evidence type="ECO:0000256" key="1">
    <source>
        <dbReference type="SAM" id="MobiDB-lite"/>
    </source>
</evidence>
<feature type="compositionally biased region" description="Low complexity" evidence="1">
    <location>
        <begin position="1030"/>
        <end position="1040"/>
    </location>
</feature>
<feature type="region of interest" description="Disordered" evidence="1">
    <location>
        <begin position="1030"/>
        <end position="1052"/>
    </location>
</feature>
<dbReference type="GO" id="GO:0008792">
    <property type="term" value="F:arginine decarboxylase activity"/>
    <property type="evidence" value="ECO:0007669"/>
    <property type="project" value="TreeGrafter"/>
</dbReference>
<evidence type="ECO:0000313" key="4">
    <source>
        <dbReference type="Proteomes" id="UP000557509"/>
    </source>
</evidence>
<comment type="caution">
    <text evidence="3">The sequence shown here is derived from an EMBL/GenBank/DDBJ whole genome shotgun (WGS) entry which is preliminary data.</text>
</comment>
<dbReference type="PANTHER" id="PTHR45229:SF3">
    <property type="entry name" value="BIODEGRADATIVE ARGININE DECARBOXYLASE"/>
    <property type="match status" value="1"/>
</dbReference>
<dbReference type="CDD" id="cd00615">
    <property type="entry name" value="Orn_deC_like"/>
    <property type="match status" value="1"/>
</dbReference>